<evidence type="ECO:0000256" key="1">
    <source>
        <dbReference type="ARBA" id="ARBA00004123"/>
    </source>
</evidence>
<dbReference type="SUPFAM" id="SSF57701">
    <property type="entry name" value="Zn2/Cys6 DNA-binding domain"/>
    <property type="match status" value="2"/>
</dbReference>
<feature type="domain" description="Zn(2)-C6 fungal-type" evidence="7">
    <location>
        <begin position="56"/>
        <end position="87"/>
    </location>
</feature>
<keyword evidence="4" id="KW-0804">Transcription</keyword>
<name>A0AAD6TGW6_9AGAR</name>
<dbReference type="AlphaFoldDB" id="A0AAD6TGW6"/>
<protein>
    <recommendedName>
        <fullName evidence="7">Zn(2)-C6 fungal-type domain-containing protein</fullName>
    </recommendedName>
</protein>
<keyword evidence="3" id="KW-0238">DNA-binding</keyword>
<dbReference type="SMART" id="SM00066">
    <property type="entry name" value="GAL4"/>
    <property type="match status" value="2"/>
</dbReference>
<feature type="compositionally biased region" description="Low complexity" evidence="6">
    <location>
        <begin position="120"/>
        <end position="132"/>
    </location>
</feature>
<evidence type="ECO:0000259" key="7">
    <source>
        <dbReference type="PROSITE" id="PS50048"/>
    </source>
</evidence>
<evidence type="ECO:0000256" key="2">
    <source>
        <dbReference type="ARBA" id="ARBA00023015"/>
    </source>
</evidence>
<dbReference type="Gene3D" id="4.10.240.10">
    <property type="entry name" value="Zn(2)-C6 fungal-type DNA-binding domain"/>
    <property type="match status" value="2"/>
</dbReference>
<evidence type="ECO:0000313" key="9">
    <source>
        <dbReference type="Proteomes" id="UP001218188"/>
    </source>
</evidence>
<dbReference type="Proteomes" id="UP001218188">
    <property type="component" value="Unassembled WGS sequence"/>
</dbReference>
<evidence type="ECO:0000256" key="6">
    <source>
        <dbReference type="SAM" id="MobiDB-lite"/>
    </source>
</evidence>
<dbReference type="GO" id="GO:0005634">
    <property type="term" value="C:nucleus"/>
    <property type="evidence" value="ECO:0007669"/>
    <property type="project" value="UniProtKB-SubCell"/>
</dbReference>
<dbReference type="PROSITE" id="PS00463">
    <property type="entry name" value="ZN2_CY6_FUNGAL_1"/>
    <property type="match status" value="2"/>
</dbReference>
<dbReference type="GO" id="GO:0008270">
    <property type="term" value="F:zinc ion binding"/>
    <property type="evidence" value="ECO:0007669"/>
    <property type="project" value="InterPro"/>
</dbReference>
<dbReference type="GO" id="GO:0045944">
    <property type="term" value="P:positive regulation of transcription by RNA polymerase II"/>
    <property type="evidence" value="ECO:0007669"/>
    <property type="project" value="TreeGrafter"/>
</dbReference>
<dbReference type="PANTHER" id="PTHR47540:SF2">
    <property type="entry name" value="ZN(II)2CYS6 TRANSCRIPTION FACTOR (EUROFUNG)"/>
    <property type="match status" value="1"/>
</dbReference>
<comment type="caution">
    <text evidence="8">The sequence shown here is derived from an EMBL/GenBank/DDBJ whole genome shotgun (WGS) entry which is preliminary data.</text>
</comment>
<feature type="region of interest" description="Disordered" evidence="6">
    <location>
        <begin position="103"/>
        <end position="140"/>
    </location>
</feature>
<feature type="compositionally biased region" description="Polar residues" evidence="6">
    <location>
        <begin position="103"/>
        <end position="113"/>
    </location>
</feature>
<evidence type="ECO:0000313" key="8">
    <source>
        <dbReference type="EMBL" id="KAJ7046321.1"/>
    </source>
</evidence>
<comment type="subcellular location">
    <subcellularLocation>
        <location evidence="1">Nucleus</location>
    </subcellularLocation>
</comment>
<dbReference type="PANTHER" id="PTHR47540">
    <property type="entry name" value="THIAMINE REPRESSIBLE GENES REGULATORY PROTEIN THI5"/>
    <property type="match status" value="1"/>
</dbReference>
<evidence type="ECO:0000256" key="4">
    <source>
        <dbReference type="ARBA" id="ARBA00023163"/>
    </source>
</evidence>
<dbReference type="InterPro" id="IPR036864">
    <property type="entry name" value="Zn2-C6_fun-type_DNA-bd_sf"/>
</dbReference>
<proteinExistence type="predicted"/>
<dbReference type="InterPro" id="IPR051711">
    <property type="entry name" value="Stress_Response_Reg"/>
</dbReference>
<evidence type="ECO:0000256" key="5">
    <source>
        <dbReference type="ARBA" id="ARBA00023242"/>
    </source>
</evidence>
<dbReference type="CDD" id="cd00067">
    <property type="entry name" value="GAL4"/>
    <property type="match status" value="2"/>
</dbReference>
<dbReference type="GO" id="GO:0000981">
    <property type="term" value="F:DNA-binding transcription factor activity, RNA polymerase II-specific"/>
    <property type="evidence" value="ECO:0007669"/>
    <property type="project" value="InterPro"/>
</dbReference>
<dbReference type="InterPro" id="IPR001138">
    <property type="entry name" value="Zn2Cys6_DnaBD"/>
</dbReference>
<gene>
    <name evidence="8" type="ORF">C8F04DRAFT_343331</name>
</gene>
<dbReference type="Pfam" id="PF00172">
    <property type="entry name" value="Zn_clus"/>
    <property type="match status" value="2"/>
</dbReference>
<dbReference type="EMBL" id="JARJCM010000003">
    <property type="protein sequence ID" value="KAJ7046321.1"/>
    <property type="molecule type" value="Genomic_DNA"/>
</dbReference>
<reference evidence="8" key="1">
    <citation type="submission" date="2023-03" db="EMBL/GenBank/DDBJ databases">
        <title>Massive genome expansion in bonnet fungi (Mycena s.s.) driven by repeated elements and novel gene families across ecological guilds.</title>
        <authorList>
            <consortium name="Lawrence Berkeley National Laboratory"/>
            <person name="Harder C.B."/>
            <person name="Miyauchi S."/>
            <person name="Viragh M."/>
            <person name="Kuo A."/>
            <person name="Thoen E."/>
            <person name="Andreopoulos B."/>
            <person name="Lu D."/>
            <person name="Skrede I."/>
            <person name="Drula E."/>
            <person name="Henrissat B."/>
            <person name="Morin E."/>
            <person name="Kohler A."/>
            <person name="Barry K."/>
            <person name="LaButti K."/>
            <person name="Morin E."/>
            <person name="Salamov A."/>
            <person name="Lipzen A."/>
            <person name="Mereny Z."/>
            <person name="Hegedus B."/>
            <person name="Baldrian P."/>
            <person name="Stursova M."/>
            <person name="Weitz H."/>
            <person name="Taylor A."/>
            <person name="Grigoriev I.V."/>
            <person name="Nagy L.G."/>
            <person name="Martin F."/>
            <person name="Kauserud H."/>
        </authorList>
    </citation>
    <scope>NUCLEOTIDE SEQUENCE</scope>
    <source>
        <strain evidence="8">CBHHK200</strain>
    </source>
</reference>
<organism evidence="8 9">
    <name type="scientific">Mycena alexandri</name>
    <dbReference type="NCBI Taxonomy" id="1745969"/>
    <lineage>
        <taxon>Eukaryota</taxon>
        <taxon>Fungi</taxon>
        <taxon>Dikarya</taxon>
        <taxon>Basidiomycota</taxon>
        <taxon>Agaricomycotina</taxon>
        <taxon>Agaricomycetes</taxon>
        <taxon>Agaricomycetidae</taxon>
        <taxon>Agaricales</taxon>
        <taxon>Marasmiineae</taxon>
        <taxon>Mycenaceae</taxon>
        <taxon>Mycena</taxon>
    </lineage>
</organism>
<dbReference type="PROSITE" id="PS50048">
    <property type="entry name" value="ZN2_CY6_FUNGAL_2"/>
    <property type="match status" value="2"/>
</dbReference>
<sequence length="569" mass="62264">MEAKLKTPTCTRCKARKSRCDGKNPCISCSTAAIPCEYDPDARESRFGLELGKGRACLACRRKKKRCDGQLPCRTCVAGRKSNACEYADGIVVAVPPKPAAQVQTHVLSQNSPDDLRNLESTPTASSSSESPKSPDDVPAPAHAIAVVDGTDIPNNDPPSSFNLPDTMSSQMSYATVAELFHARDLFLENTEKRGLPVPEVPYHSRGTSAAPPAPIINDLGDPYSPSPFFEAPHPITNPQEDAEELTYIRRVFLNHRTQLGLSVRESILVAIATGVADDGLHPSVLHACQLLGYMLVRHLPDDTWVHSPAQCDREAPTPLAALQMLALLSSYFFSKGDIVQAREMILAGNTVVREHNLDATDPEAASAEPGRHGFNAAPTSTAAEIQAAVSRLVFLDLSYAITLKLPSIMDPVLRDNFKTLISRPNAYAEMNFVRAKSAFLLFEARGIAERWYQQPPLTETEGLEWQSKYWDTMEMLDAHRSYITLALTKMAFCPSQHTMGLSLKVCLVMLLTGIGSLLSLFSAYNPELAAQKVAAVNEIVRISSIFTEEDCKHLDPILSILESSSTKW</sequence>
<evidence type="ECO:0000256" key="3">
    <source>
        <dbReference type="ARBA" id="ARBA00023125"/>
    </source>
</evidence>
<keyword evidence="9" id="KW-1185">Reference proteome</keyword>
<keyword evidence="2" id="KW-0805">Transcription regulation</keyword>
<accession>A0AAD6TGW6</accession>
<keyword evidence="5" id="KW-0539">Nucleus</keyword>
<dbReference type="GO" id="GO:0043565">
    <property type="term" value="F:sequence-specific DNA binding"/>
    <property type="evidence" value="ECO:0007669"/>
    <property type="project" value="TreeGrafter"/>
</dbReference>
<feature type="domain" description="Zn(2)-C6 fungal-type" evidence="7">
    <location>
        <begin position="9"/>
        <end position="38"/>
    </location>
</feature>